<dbReference type="GO" id="GO:0030060">
    <property type="term" value="F:L-malate dehydrogenase (NAD+) activity"/>
    <property type="evidence" value="ECO:0007669"/>
    <property type="project" value="TreeGrafter"/>
</dbReference>
<accession>A0A9N9R3Y4</accession>
<dbReference type="PANTHER" id="PTHR11540">
    <property type="entry name" value="MALATE AND LACTATE DEHYDROGENASE"/>
    <property type="match status" value="1"/>
</dbReference>
<evidence type="ECO:0000313" key="5">
    <source>
        <dbReference type="Proteomes" id="UP001153714"/>
    </source>
</evidence>
<evidence type="ECO:0000256" key="2">
    <source>
        <dbReference type="ARBA" id="ARBA00023027"/>
    </source>
</evidence>
<reference evidence="4" key="2">
    <citation type="submission" date="2022-10" db="EMBL/GenBank/DDBJ databases">
        <authorList>
            <consortium name="ENA_rothamsted_submissions"/>
            <consortium name="culmorum"/>
            <person name="King R."/>
        </authorList>
    </citation>
    <scope>NUCLEOTIDE SEQUENCE</scope>
</reference>
<dbReference type="Pfam" id="PF02866">
    <property type="entry name" value="Ldh_1_C"/>
    <property type="match status" value="1"/>
</dbReference>
<dbReference type="Gene3D" id="3.90.110.10">
    <property type="entry name" value="Lactate dehydrogenase/glycoside hydrolase, family 4, C-terminal"/>
    <property type="match status" value="1"/>
</dbReference>
<gene>
    <name evidence="4" type="ORF">DIATSA_LOCUS6605</name>
</gene>
<keyword evidence="1" id="KW-0560">Oxidoreductase</keyword>
<feature type="domain" description="Lactate/malate dehydrogenase C-terminal" evidence="3">
    <location>
        <begin position="6"/>
        <end position="162"/>
    </location>
</feature>
<evidence type="ECO:0000259" key="3">
    <source>
        <dbReference type="Pfam" id="PF02866"/>
    </source>
</evidence>
<keyword evidence="5" id="KW-1185">Reference proteome</keyword>
<name>A0A9N9R3Y4_9NEOP</name>
<reference evidence="4" key="1">
    <citation type="submission" date="2021-12" db="EMBL/GenBank/DDBJ databases">
        <authorList>
            <person name="King R."/>
        </authorList>
    </citation>
    <scope>NUCLEOTIDE SEQUENCE</scope>
</reference>
<dbReference type="EMBL" id="OU893333">
    <property type="protein sequence ID" value="CAG9788819.1"/>
    <property type="molecule type" value="Genomic_DNA"/>
</dbReference>
<organism evidence="4 5">
    <name type="scientific">Diatraea saccharalis</name>
    <name type="common">sugarcane borer</name>
    <dbReference type="NCBI Taxonomy" id="40085"/>
    <lineage>
        <taxon>Eukaryota</taxon>
        <taxon>Metazoa</taxon>
        <taxon>Ecdysozoa</taxon>
        <taxon>Arthropoda</taxon>
        <taxon>Hexapoda</taxon>
        <taxon>Insecta</taxon>
        <taxon>Pterygota</taxon>
        <taxon>Neoptera</taxon>
        <taxon>Endopterygota</taxon>
        <taxon>Lepidoptera</taxon>
        <taxon>Glossata</taxon>
        <taxon>Ditrysia</taxon>
        <taxon>Pyraloidea</taxon>
        <taxon>Crambidae</taxon>
        <taxon>Crambinae</taxon>
        <taxon>Diatraea</taxon>
    </lineage>
</organism>
<protein>
    <recommendedName>
        <fullName evidence="3">Lactate/malate dehydrogenase C-terminal domain-containing protein</fullName>
    </recommendedName>
</protein>
<keyword evidence="2" id="KW-0520">NAD</keyword>
<dbReference type="GO" id="GO:0006099">
    <property type="term" value="P:tricarboxylic acid cycle"/>
    <property type="evidence" value="ECO:0007669"/>
    <property type="project" value="TreeGrafter"/>
</dbReference>
<proteinExistence type="predicted"/>
<dbReference type="OrthoDB" id="4069699at2759"/>
<dbReference type="InterPro" id="IPR015955">
    <property type="entry name" value="Lactate_DH/Glyco_Ohase_4_C"/>
</dbReference>
<dbReference type="AlphaFoldDB" id="A0A9N9R3Y4"/>
<evidence type="ECO:0000313" key="4">
    <source>
        <dbReference type="EMBL" id="CAG9788819.1"/>
    </source>
</evidence>
<dbReference type="Proteomes" id="UP001153714">
    <property type="component" value="Chromosome 2"/>
</dbReference>
<sequence>MAVPEMRASTLAARALCLEPRYTRVPCVGGTEGEALVPLFSKAVEYYDFAKHNAELMTHSVRTAQMATSRCSGVCAKAADLSEAHAVAGLVTKVAHALLCKDVPRVTGFVETDPSHVISPARYIANTVELGGGGIARNFGLPKMNDPETTLLNLALNDLCEKQKMTLRWHHKFCSSSGRLDACQFQFFTPKSDERFDDCAYATI</sequence>
<dbReference type="PANTHER" id="PTHR11540:SF16">
    <property type="entry name" value="MALATE DEHYDROGENASE, MITOCHONDRIAL"/>
    <property type="match status" value="1"/>
</dbReference>
<dbReference type="GO" id="GO:0005739">
    <property type="term" value="C:mitochondrion"/>
    <property type="evidence" value="ECO:0007669"/>
    <property type="project" value="TreeGrafter"/>
</dbReference>
<dbReference type="InterPro" id="IPR022383">
    <property type="entry name" value="Lactate/malate_DH_C"/>
</dbReference>
<dbReference type="SUPFAM" id="SSF56327">
    <property type="entry name" value="LDH C-terminal domain-like"/>
    <property type="match status" value="1"/>
</dbReference>
<evidence type="ECO:0000256" key="1">
    <source>
        <dbReference type="ARBA" id="ARBA00023002"/>
    </source>
</evidence>